<dbReference type="EMBL" id="SSTE01020983">
    <property type="protein sequence ID" value="KAA0033066.1"/>
    <property type="molecule type" value="Genomic_DNA"/>
</dbReference>
<comment type="caution">
    <text evidence="2">The sequence shown here is derived from an EMBL/GenBank/DDBJ whole genome shotgun (WGS) entry which is preliminary data.</text>
</comment>
<evidence type="ECO:0000313" key="2">
    <source>
        <dbReference type="EMBL" id="KAA0033066.1"/>
    </source>
</evidence>
<dbReference type="Proteomes" id="UP000321947">
    <property type="component" value="Unassembled WGS sequence"/>
</dbReference>
<proteinExistence type="predicted"/>
<dbReference type="OrthoDB" id="1904536at2759"/>
<sequence length="321" mass="35800">MERSFSPWVFSQGSVRLIVLSKKILVAAISHLTQKTMQATQLVLTHQWFIEERIAMDFADIPDATAVTLKCTGSLWRVILSKARVSGHGVEDLQGKVLPDVVIVGAEDEEHCLTVDDIDSTLVLMYTPVTEEAGDYIGGRESPSKFEWLYESRDAWGFDLVSSSTYEYTLHKEDVWRQLTFEYVPVNLEGQEGESESVTSNVVKPASLLDGFEALSTSKIAKGFRITLGIVGLYFVANFTPMVVNLGDPDMQISDNSVDTLPPSLNFLSNTGDYAESKILTAPYGYVGSHEGKSFYRWYLHEKHKIRLIYGYDDGAKGVLT</sequence>
<protein>
    <submittedName>
        <fullName evidence="2">187-kDa microtubule-associated protein AIR9</fullName>
    </submittedName>
</protein>
<dbReference type="Proteomes" id="UP000321393">
    <property type="component" value="Unassembled WGS sequence"/>
</dbReference>
<dbReference type="InterPro" id="IPR056284">
    <property type="entry name" value="AIR9-like_A9"/>
</dbReference>
<reference evidence="4 5" key="1">
    <citation type="submission" date="2019-08" db="EMBL/GenBank/DDBJ databases">
        <title>Draft genome sequences of two oriental melons (Cucumis melo L. var makuwa).</title>
        <authorList>
            <person name="Kwon S.-Y."/>
        </authorList>
    </citation>
    <scope>NUCLEOTIDE SEQUENCE [LARGE SCALE GENOMIC DNA]</scope>
    <source>
        <strain evidence="5">cv. Chang Bougi</strain>
        <strain evidence="4">cv. SW 3</strain>
        <tissue evidence="2">Leaf</tissue>
    </source>
</reference>
<dbReference type="AlphaFoldDB" id="A0A5A7SSU6"/>
<organism evidence="2 4">
    <name type="scientific">Cucumis melo var. makuwa</name>
    <name type="common">Oriental melon</name>
    <dbReference type="NCBI Taxonomy" id="1194695"/>
    <lineage>
        <taxon>Eukaryota</taxon>
        <taxon>Viridiplantae</taxon>
        <taxon>Streptophyta</taxon>
        <taxon>Embryophyta</taxon>
        <taxon>Tracheophyta</taxon>
        <taxon>Spermatophyta</taxon>
        <taxon>Magnoliopsida</taxon>
        <taxon>eudicotyledons</taxon>
        <taxon>Gunneridae</taxon>
        <taxon>Pentapetalae</taxon>
        <taxon>rosids</taxon>
        <taxon>fabids</taxon>
        <taxon>Cucurbitales</taxon>
        <taxon>Cucurbitaceae</taxon>
        <taxon>Benincaseae</taxon>
        <taxon>Cucumis</taxon>
    </lineage>
</organism>
<dbReference type="STRING" id="1194695.A0A5A7SSU6"/>
<feature type="domain" description="AIR9-like A9" evidence="1">
    <location>
        <begin position="134"/>
        <end position="200"/>
    </location>
</feature>
<evidence type="ECO:0000313" key="3">
    <source>
        <dbReference type="EMBL" id="TYK03480.1"/>
    </source>
</evidence>
<accession>A0A5A7SSU6</accession>
<evidence type="ECO:0000313" key="4">
    <source>
        <dbReference type="Proteomes" id="UP000321393"/>
    </source>
</evidence>
<dbReference type="Pfam" id="PF23197">
    <property type="entry name" value="IG_AIR9"/>
    <property type="match status" value="1"/>
</dbReference>
<gene>
    <name evidence="3" type="ORF">E5676_scaffold121G00950</name>
    <name evidence="2" type="ORF">E6C27_scaffold269G001820</name>
</gene>
<dbReference type="EMBL" id="SSTD01014931">
    <property type="protein sequence ID" value="TYK03480.1"/>
    <property type="molecule type" value="Genomic_DNA"/>
</dbReference>
<evidence type="ECO:0000259" key="1">
    <source>
        <dbReference type="Pfam" id="PF23197"/>
    </source>
</evidence>
<name>A0A5A7SSU6_CUCMM</name>
<evidence type="ECO:0000313" key="5">
    <source>
        <dbReference type="Proteomes" id="UP000321947"/>
    </source>
</evidence>